<dbReference type="SUPFAM" id="SSF46785">
    <property type="entry name" value="Winged helix' DNA-binding domain"/>
    <property type="match status" value="1"/>
</dbReference>
<dbReference type="Gene3D" id="1.10.10.10">
    <property type="entry name" value="Winged helix-like DNA-binding domain superfamily/Winged helix DNA-binding domain"/>
    <property type="match status" value="1"/>
</dbReference>
<dbReference type="KEGG" id="plei:Q9312_04635"/>
<dbReference type="GO" id="GO:0000976">
    <property type="term" value="F:transcription cis-regulatory region binding"/>
    <property type="evidence" value="ECO:0007669"/>
    <property type="project" value="TreeGrafter"/>
</dbReference>
<dbReference type="EMBL" id="CP133548">
    <property type="protein sequence ID" value="WMS88204.1"/>
    <property type="molecule type" value="Genomic_DNA"/>
</dbReference>
<dbReference type="InterPro" id="IPR036390">
    <property type="entry name" value="WH_DNA-bd_sf"/>
</dbReference>
<accession>A0AA51RVD8</accession>
<reference evidence="6 7" key="1">
    <citation type="submission" date="2023-08" db="EMBL/GenBank/DDBJ databases">
        <title>Pleionea litopenaei sp. nov., isolated from stomach of juvenile Litopenaeus vannamei.</title>
        <authorList>
            <person name="Rho A.M."/>
            <person name="Hwang C.Y."/>
        </authorList>
    </citation>
    <scope>NUCLEOTIDE SEQUENCE [LARGE SCALE GENOMIC DNA]</scope>
    <source>
        <strain evidence="6 7">HL-JVS1</strain>
    </source>
</reference>
<dbReference type="Gene3D" id="3.40.190.290">
    <property type="match status" value="1"/>
</dbReference>
<dbReference type="PRINTS" id="PR00039">
    <property type="entry name" value="HTHLYSR"/>
</dbReference>
<comment type="similarity">
    <text evidence="1">Belongs to the LysR transcriptional regulatory family.</text>
</comment>
<dbReference type="RefSeq" id="WP_309203408.1">
    <property type="nucleotide sequence ID" value="NZ_CP133548.1"/>
</dbReference>
<sequence length="292" mass="32746">MDPVTLEIFLAVARLQSFSQAAENLYMTQPAVSKRIAALETKLGSRLFDRVGHNIQLTAAGSLMQKHAREILQQVAFAKQAIQNLSGEPSGPLQIATGHHIGFHRLPASIKRLSQRYPNIELDIRFMDSEEAYQGILEGNLECAVLTLPEHPLKQVVSYPIWKDELALFCAIDHPLANLELADLKDLLQFPIILPEKHTFTRQQITGYFASHGLPLPEVKTGDYLETIRVLVECGLGWSLLPKRLKTKNLHCISVKSFQLSRSLGLIHHEKRPLSVAGKAFLNELTENSYED</sequence>
<dbReference type="AlphaFoldDB" id="A0AA51RVD8"/>
<protein>
    <submittedName>
        <fullName evidence="6">LysR family transcriptional regulator</fullName>
    </submittedName>
</protein>
<keyword evidence="4" id="KW-0804">Transcription</keyword>
<evidence type="ECO:0000256" key="2">
    <source>
        <dbReference type="ARBA" id="ARBA00023015"/>
    </source>
</evidence>
<dbReference type="CDD" id="cd05466">
    <property type="entry name" value="PBP2_LTTR_substrate"/>
    <property type="match status" value="1"/>
</dbReference>
<organism evidence="6 7">
    <name type="scientific">Pleionea litopenaei</name>
    <dbReference type="NCBI Taxonomy" id="3070815"/>
    <lineage>
        <taxon>Bacteria</taxon>
        <taxon>Pseudomonadati</taxon>
        <taxon>Pseudomonadota</taxon>
        <taxon>Gammaproteobacteria</taxon>
        <taxon>Oceanospirillales</taxon>
        <taxon>Pleioneaceae</taxon>
        <taxon>Pleionea</taxon>
    </lineage>
</organism>
<keyword evidence="2" id="KW-0805">Transcription regulation</keyword>
<keyword evidence="7" id="KW-1185">Reference proteome</keyword>
<evidence type="ECO:0000313" key="7">
    <source>
        <dbReference type="Proteomes" id="UP001239782"/>
    </source>
</evidence>
<dbReference type="FunFam" id="1.10.10.10:FF:000001">
    <property type="entry name" value="LysR family transcriptional regulator"/>
    <property type="match status" value="1"/>
</dbReference>
<dbReference type="InterPro" id="IPR000847">
    <property type="entry name" value="LysR_HTH_N"/>
</dbReference>
<evidence type="ECO:0000256" key="3">
    <source>
        <dbReference type="ARBA" id="ARBA00023125"/>
    </source>
</evidence>
<dbReference type="SUPFAM" id="SSF53850">
    <property type="entry name" value="Periplasmic binding protein-like II"/>
    <property type="match status" value="1"/>
</dbReference>
<gene>
    <name evidence="6" type="ORF">Q9312_04635</name>
</gene>
<dbReference type="GO" id="GO:0003700">
    <property type="term" value="F:DNA-binding transcription factor activity"/>
    <property type="evidence" value="ECO:0007669"/>
    <property type="project" value="InterPro"/>
</dbReference>
<evidence type="ECO:0000256" key="1">
    <source>
        <dbReference type="ARBA" id="ARBA00009437"/>
    </source>
</evidence>
<dbReference type="Pfam" id="PF00126">
    <property type="entry name" value="HTH_1"/>
    <property type="match status" value="1"/>
</dbReference>
<proteinExistence type="inferred from homology"/>
<dbReference type="PANTHER" id="PTHR30126">
    <property type="entry name" value="HTH-TYPE TRANSCRIPTIONAL REGULATOR"/>
    <property type="match status" value="1"/>
</dbReference>
<evidence type="ECO:0000313" key="6">
    <source>
        <dbReference type="EMBL" id="WMS88204.1"/>
    </source>
</evidence>
<dbReference type="PANTHER" id="PTHR30126:SF81">
    <property type="entry name" value="HTH-TYPE TRANSCRIPTIONAL REGULATOR ILVY"/>
    <property type="match status" value="1"/>
</dbReference>
<dbReference type="Pfam" id="PF03466">
    <property type="entry name" value="LysR_substrate"/>
    <property type="match status" value="1"/>
</dbReference>
<name>A0AA51RVD8_9GAMM</name>
<feature type="domain" description="HTH lysR-type" evidence="5">
    <location>
        <begin position="1"/>
        <end position="58"/>
    </location>
</feature>
<keyword evidence="3" id="KW-0238">DNA-binding</keyword>
<evidence type="ECO:0000256" key="4">
    <source>
        <dbReference type="ARBA" id="ARBA00023163"/>
    </source>
</evidence>
<dbReference type="InterPro" id="IPR036388">
    <property type="entry name" value="WH-like_DNA-bd_sf"/>
</dbReference>
<dbReference type="PROSITE" id="PS50931">
    <property type="entry name" value="HTH_LYSR"/>
    <property type="match status" value="1"/>
</dbReference>
<dbReference type="InterPro" id="IPR005119">
    <property type="entry name" value="LysR_subst-bd"/>
</dbReference>
<evidence type="ECO:0000259" key="5">
    <source>
        <dbReference type="PROSITE" id="PS50931"/>
    </source>
</evidence>
<dbReference type="Proteomes" id="UP001239782">
    <property type="component" value="Chromosome"/>
</dbReference>